<keyword evidence="3" id="KW-1185">Reference proteome</keyword>
<keyword evidence="1" id="KW-0812">Transmembrane</keyword>
<dbReference type="CTD" id="6755306"/>
<proteinExistence type="predicted"/>
<dbReference type="Proteomes" id="UP000009022">
    <property type="component" value="Unassembled WGS sequence"/>
</dbReference>
<gene>
    <name evidence="2" type="ORF">TRIADDRAFT_58212</name>
</gene>
<organism evidence="2 3">
    <name type="scientific">Trichoplax adhaerens</name>
    <name type="common">Trichoplax reptans</name>
    <dbReference type="NCBI Taxonomy" id="10228"/>
    <lineage>
        <taxon>Eukaryota</taxon>
        <taxon>Metazoa</taxon>
        <taxon>Placozoa</taxon>
        <taxon>Uniplacotomia</taxon>
        <taxon>Trichoplacea</taxon>
        <taxon>Trichoplacidae</taxon>
        <taxon>Trichoplax</taxon>
    </lineage>
</organism>
<dbReference type="EMBL" id="DS985247">
    <property type="protein sequence ID" value="EDV23183.1"/>
    <property type="molecule type" value="Genomic_DNA"/>
</dbReference>
<dbReference type="InParanoid" id="B3S164"/>
<evidence type="ECO:0000313" key="2">
    <source>
        <dbReference type="EMBL" id="EDV23183.1"/>
    </source>
</evidence>
<dbReference type="RefSeq" id="XP_002114093.1">
    <property type="nucleotide sequence ID" value="XM_002114057.1"/>
</dbReference>
<evidence type="ECO:0000256" key="1">
    <source>
        <dbReference type="SAM" id="Phobius"/>
    </source>
</evidence>
<dbReference type="HOGENOM" id="CLU_2280962_0_0_1"/>
<sequence>MVMHFGPGLDVPILVATCISLIGLAISLVIICINVNCSDHKKERMGELEIPTIVIEDYDEILRKNGEGESGKVRNDSPVNNENLVTLARKISTNSYSNKNEI</sequence>
<feature type="transmembrane region" description="Helical" evidence="1">
    <location>
        <begin position="12"/>
        <end position="35"/>
    </location>
</feature>
<evidence type="ECO:0000313" key="3">
    <source>
        <dbReference type="Proteomes" id="UP000009022"/>
    </source>
</evidence>
<dbReference type="AlphaFoldDB" id="B3S164"/>
<keyword evidence="1" id="KW-1133">Transmembrane helix</keyword>
<keyword evidence="1" id="KW-0472">Membrane</keyword>
<accession>B3S164</accession>
<protein>
    <submittedName>
        <fullName evidence="2">Uncharacterized protein</fullName>
    </submittedName>
</protein>
<reference evidence="2 3" key="1">
    <citation type="journal article" date="2008" name="Nature">
        <title>The Trichoplax genome and the nature of placozoans.</title>
        <authorList>
            <person name="Srivastava M."/>
            <person name="Begovic E."/>
            <person name="Chapman J."/>
            <person name="Putnam N.H."/>
            <person name="Hellsten U."/>
            <person name="Kawashima T."/>
            <person name="Kuo A."/>
            <person name="Mitros T."/>
            <person name="Salamov A."/>
            <person name="Carpenter M.L."/>
            <person name="Signorovitch A.Y."/>
            <person name="Moreno M.A."/>
            <person name="Kamm K."/>
            <person name="Grimwood J."/>
            <person name="Schmutz J."/>
            <person name="Shapiro H."/>
            <person name="Grigoriev I.V."/>
            <person name="Buss L.W."/>
            <person name="Schierwater B."/>
            <person name="Dellaporta S.L."/>
            <person name="Rokhsar D.S."/>
        </authorList>
    </citation>
    <scope>NUCLEOTIDE SEQUENCE [LARGE SCALE GENOMIC DNA]</scope>
    <source>
        <strain evidence="2 3">Grell-BS-1999</strain>
    </source>
</reference>
<name>B3S164_TRIAD</name>
<dbReference type="GeneID" id="6755306"/>
<dbReference type="KEGG" id="tad:TRIADDRAFT_58212"/>